<accession>A0A1H0M394</accession>
<gene>
    <name evidence="1" type="ORF">SAMN05421820_12026</name>
</gene>
<proteinExistence type="predicted"/>
<organism evidence="1 2">
    <name type="scientific">Pedobacter steynii</name>
    <dbReference type="NCBI Taxonomy" id="430522"/>
    <lineage>
        <taxon>Bacteria</taxon>
        <taxon>Pseudomonadati</taxon>
        <taxon>Bacteroidota</taxon>
        <taxon>Sphingobacteriia</taxon>
        <taxon>Sphingobacteriales</taxon>
        <taxon>Sphingobacteriaceae</taxon>
        <taxon>Pedobacter</taxon>
    </lineage>
</organism>
<reference evidence="2" key="1">
    <citation type="submission" date="2016-10" db="EMBL/GenBank/DDBJ databases">
        <authorList>
            <person name="Varghese N."/>
            <person name="Submissions S."/>
        </authorList>
    </citation>
    <scope>NUCLEOTIDE SEQUENCE [LARGE SCALE GENOMIC DNA]</scope>
    <source>
        <strain evidence="2">DSM 19110</strain>
    </source>
</reference>
<dbReference type="AlphaFoldDB" id="A0A1H0M394"/>
<protein>
    <submittedName>
        <fullName evidence="1">Uncharacterized protein</fullName>
    </submittedName>
</protein>
<dbReference type="EMBL" id="FNGY01000020">
    <property type="protein sequence ID" value="SDO74696.1"/>
    <property type="molecule type" value="Genomic_DNA"/>
</dbReference>
<keyword evidence="2" id="KW-1185">Reference proteome</keyword>
<sequence>MLGRSSNCVTEILRFLIFFNKVYEISSLYHIFADSNCSYIYLLIQKD</sequence>
<dbReference type="Proteomes" id="UP000183200">
    <property type="component" value="Unassembled WGS sequence"/>
</dbReference>
<name>A0A1H0M394_9SPHI</name>
<evidence type="ECO:0000313" key="2">
    <source>
        <dbReference type="Proteomes" id="UP000183200"/>
    </source>
</evidence>
<evidence type="ECO:0000313" key="1">
    <source>
        <dbReference type="EMBL" id="SDO74696.1"/>
    </source>
</evidence>